<dbReference type="InterPro" id="IPR007724">
    <property type="entry name" value="Poly_GlycHdrlase"/>
</dbReference>
<reference evidence="7 8" key="1">
    <citation type="submission" date="2017-06" db="EMBL/GenBank/DDBJ databases">
        <title>A platform for efficient transgenesis in Macrostomum lignano, a flatworm model organism for stem cell research.</title>
        <authorList>
            <person name="Berezikov E."/>
        </authorList>
    </citation>
    <scope>NUCLEOTIDE SEQUENCE [LARGE SCALE GENOMIC DNA]</scope>
    <source>
        <strain evidence="7">DV1</strain>
        <tissue evidence="7">Whole organism</tissue>
    </source>
</reference>
<evidence type="ECO:0000313" key="7">
    <source>
        <dbReference type="EMBL" id="PAA52280.1"/>
    </source>
</evidence>
<evidence type="ECO:0000256" key="4">
    <source>
        <dbReference type="SAM" id="MobiDB-lite"/>
    </source>
</evidence>
<accession>A0A267DSK6</accession>
<feature type="region of interest" description="Disordered" evidence="4">
    <location>
        <begin position="389"/>
        <end position="482"/>
    </location>
</feature>
<keyword evidence="3" id="KW-0378">Hydrolase</keyword>
<dbReference type="EC" id="3.2.1.143" evidence="2"/>
<dbReference type="GO" id="GO:0004649">
    <property type="term" value="F:poly(ADP-ribose) glycohydrolase activity"/>
    <property type="evidence" value="ECO:0007669"/>
    <property type="project" value="UniProtKB-EC"/>
</dbReference>
<feature type="domain" description="PARG catalytic Macro" evidence="5">
    <location>
        <begin position="220"/>
        <end position="364"/>
    </location>
</feature>
<dbReference type="GO" id="GO:1990966">
    <property type="term" value="P:ATP generation from poly-ADP-D-ribose"/>
    <property type="evidence" value="ECO:0007669"/>
    <property type="project" value="TreeGrafter"/>
</dbReference>
<feature type="compositionally biased region" description="Basic residues" evidence="4">
    <location>
        <begin position="639"/>
        <end position="650"/>
    </location>
</feature>
<comment type="similarity">
    <text evidence="1">Belongs to the poly(ADP-ribose) glycohydrolase family.</text>
</comment>
<dbReference type="AlphaFoldDB" id="A0A267DSK6"/>
<feature type="compositionally biased region" description="Low complexity" evidence="4">
    <location>
        <begin position="413"/>
        <end position="424"/>
    </location>
</feature>
<dbReference type="OrthoDB" id="6154436at2759"/>
<feature type="region of interest" description="Disordered" evidence="4">
    <location>
        <begin position="634"/>
        <end position="656"/>
    </location>
</feature>
<evidence type="ECO:0000313" key="8">
    <source>
        <dbReference type="Proteomes" id="UP000215902"/>
    </source>
</evidence>
<dbReference type="Proteomes" id="UP000215902">
    <property type="component" value="Unassembled WGS sequence"/>
</dbReference>
<name>A0A267DSK6_9PLAT</name>
<dbReference type="Pfam" id="PF05028">
    <property type="entry name" value="PARG_cat_C"/>
    <property type="match status" value="2"/>
</dbReference>
<dbReference type="Pfam" id="PF20811">
    <property type="entry name" value="PARG_cat_N"/>
    <property type="match status" value="1"/>
</dbReference>
<dbReference type="GO" id="GO:0005975">
    <property type="term" value="P:carbohydrate metabolic process"/>
    <property type="evidence" value="ECO:0007669"/>
    <property type="project" value="InterPro"/>
</dbReference>
<evidence type="ECO:0000256" key="2">
    <source>
        <dbReference type="ARBA" id="ARBA00012255"/>
    </source>
</evidence>
<evidence type="ECO:0000256" key="1">
    <source>
        <dbReference type="ARBA" id="ARBA00009545"/>
    </source>
</evidence>
<dbReference type="GO" id="GO:0005737">
    <property type="term" value="C:cytoplasm"/>
    <property type="evidence" value="ECO:0007669"/>
    <property type="project" value="TreeGrafter"/>
</dbReference>
<dbReference type="EMBL" id="NIVC01003269">
    <property type="protein sequence ID" value="PAA52280.1"/>
    <property type="molecule type" value="Genomic_DNA"/>
</dbReference>
<evidence type="ECO:0000259" key="5">
    <source>
        <dbReference type="Pfam" id="PF05028"/>
    </source>
</evidence>
<keyword evidence="8" id="KW-1185">Reference proteome</keyword>
<comment type="caution">
    <text evidence="7">The sequence shown here is derived from an EMBL/GenBank/DDBJ whole genome shotgun (WGS) entry which is preliminary data.</text>
</comment>
<protein>
    <recommendedName>
        <fullName evidence="2">poly(ADP-ribose) glycohydrolase</fullName>
        <ecNumber evidence="2">3.2.1.143</ecNumber>
    </recommendedName>
</protein>
<feature type="domain" description="PARG catalytic Macro" evidence="5">
    <location>
        <begin position="733"/>
        <end position="822"/>
    </location>
</feature>
<feature type="compositionally biased region" description="Low complexity" evidence="4">
    <location>
        <begin position="518"/>
        <end position="529"/>
    </location>
</feature>
<dbReference type="InterPro" id="IPR048362">
    <property type="entry name" value="PARG_helical"/>
</dbReference>
<gene>
    <name evidence="7" type="ORF">BOX15_Mlig015867g2</name>
</gene>
<feature type="compositionally biased region" description="Low complexity" evidence="4">
    <location>
        <begin position="436"/>
        <end position="474"/>
    </location>
</feature>
<dbReference type="PANTHER" id="PTHR12837:SF0">
    <property type="entry name" value="POLY(ADP-RIBOSE) GLYCOHYDROLASE"/>
    <property type="match status" value="1"/>
</dbReference>
<feature type="compositionally biased region" description="Low complexity" evidence="4">
    <location>
        <begin position="557"/>
        <end position="567"/>
    </location>
</feature>
<feature type="domain" description="PARG helical" evidence="6">
    <location>
        <begin position="82"/>
        <end position="186"/>
    </location>
</feature>
<sequence length="883" mass="96697">MQQQQLRLPVDLPNWPDLRKILLILRHNDGKTSTLMRSLDLLQSCFVGGGCGGDLMAASVGIGRSRSSCFAGLGRFLETSLRPDERRQFFSSTLPFIVDRVLALETHRETLNYSRQSLPVAVLLSRSFISSLIASAFLCLMPPHPPELLDSMSDNSFAPFFAGILSTSSYQAEKLRCILAYFEELQRRSTVASQLETDDEKLLIVRSVLEPGLLLGSDYLASSSQPLCPVLLDTDAPIDQADTALLHVNFSSCLLGGSTLRTGVAQEEVNFCVHPELLVTQLFMEAMESNESVFVFGYEPFSSYTGSGVGFRFSGRLSEMSLPPFDRCLVCMDALPFIWCQHEQYYECNLMRELNKAFVGFRQSFAHIPKQAPQPADQGPLSMLELAAAPSPHPHRRPPTQAQPQPPHHHPRTPASASASTSGAVVIDWTNRRRSSGAASSASSSTPSWQQQRGSHSSSSSSASRRSSSRNSSQVNASELEEFLQQGGRRTIAEEAIIEADVATAGNGGDYHSQEQPGSNGVGNSSGNNKVEPAKPVADVGLGSSKLSTMLQRRRNSSPLRRPPSNGEQRRRRRRRLSARRDSSPAASPPLVFIDDCRRRREAATATAAAALLDSLLRQAMLEAAAALAANAAAEKTKRNNRTKKKKPKHQSSLSSTARAYLPSGDQRQQQLFSVDACGNLAEPRLHWLAGRVADRAVASALLVLRHRALCPSQACCQRRHRQQLSDADQQAELAFVDAVDGLASRMAHRIVAQAVPEAARTYSDSLHCHELASLVPRGVATGNWGCDSSGGDPQLKSLLQWMAASLNQLPVYQYHSLGNSRMGQFDELSNQLQTQAWSVGRLWQQVQAYSQVALKEQERLERVETSLFAYLLAQLSAHAASE</sequence>
<organism evidence="7 8">
    <name type="scientific">Macrostomum lignano</name>
    <dbReference type="NCBI Taxonomy" id="282301"/>
    <lineage>
        <taxon>Eukaryota</taxon>
        <taxon>Metazoa</taxon>
        <taxon>Spiralia</taxon>
        <taxon>Lophotrochozoa</taxon>
        <taxon>Platyhelminthes</taxon>
        <taxon>Rhabditophora</taxon>
        <taxon>Macrostomorpha</taxon>
        <taxon>Macrostomida</taxon>
        <taxon>Macrostomidae</taxon>
        <taxon>Macrostomum</taxon>
    </lineage>
</organism>
<dbReference type="GO" id="GO:0005634">
    <property type="term" value="C:nucleus"/>
    <property type="evidence" value="ECO:0007669"/>
    <property type="project" value="TreeGrafter"/>
</dbReference>
<dbReference type="PANTHER" id="PTHR12837">
    <property type="entry name" value="POLY ADP-RIBOSE GLYCOHYDROLASE"/>
    <property type="match status" value="1"/>
</dbReference>
<proteinExistence type="inferred from homology"/>
<evidence type="ECO:0000259" key="6">
    <source>
        <dbReference type="Pfam" id="PF20811"/>
    </source>
</evidence>
<feature type="region of interest" description="Disordered" evidence="4">
    <location>
        <begin position="505"/>
        <end position="591"/>
    </location>
</feature>
<dbReference type="GO" id="GO:0009225">
    <property type="term" value="P:nucleotide-sugar metabolic process"/>
    <property type="evidence" value="ECO:0007669"/>
    <property type="project" value="TreeGrafter"/>
</dbReference>
<dbReference type="STRING" id="282301.A0A267DSK6"/>
<dbReference type="GO" id="GO:0006282">
    <property type="term" value="P:regulation of DNA repair"/>
    <property type="evidence" value="ECO:0007669"/>
    <property type="project" value="InterPro"/>
</dbReference>
<evidence type="ECO:0000256" key="3">
    <source>
        <dbReference type="ARBA" id="ARBA00022801"/>
    </source>
</evidence>
<dbReference type="InterPro" id="IPR046372">
    <property type="entry name" value="PARG_cat_C"/>
</dbReference>